<gene>
    <name evidence="2" type="ORF">SAMN05216298_4703</name>
</gene>
<evidence type="ECO:0000259" key="1">
    <source>
        <dbReference type="Pfam" id="PF12697"/>
    </source>
</evidence>
<sequence>MSTVPTIVLVHGTHVSSFSWVGLTTELALRGLRTVAVDLPGHGIDGFFPRSYQAPQDPAALAKEPSPLASLTLDDYAERTIEVVRRAAAHGPVVLVGSSQGGVTLSRVGNAVPELVDDLVYMAAYCPVELPSMAAYLEQPENAGSLIANVTAAIAGDPAELGVARVNWRTADPQVLDGIRDCLMGGFSDEELLRFLNLFQPDEPVAIPQSETRVEADRWGSVRRTYVRFTEDRLIPPALQDRFIAEADRLTPHNPTEVHSVAAPHVGPFYRPEVVEILARIAERAKG</sequence>
<dbReference type="InterPro" id="IPR045889">
    <property type="entry name" value="MES/HNL"/>
</dbReference>
<dbReference type="AlphaFoldDB" id="A0A1G9LX40"/>
<dbReference type="PANTHER" id="PTHR10992">
    <property type="entry name" value="METHYLESTERASE FAMILY MEMBER"/>
    <property type="match status" value="1"/>
</dbReference>
<name>A0A1G9LX40_9ACTN</name>
<protein>
    <submittedName>
        <fullName evidence="2">Lysophospholipase, alpha-beta hydrolase superfamily</fullName>
    </submittedName>
</protein>
<dbReference type="InterPro" id="IPR029058">
    <property type="entry name" value="AB_hydrolase_fold"/>
</dbReference>
<proteinExistence type="predicted"/>
<organism evidence="2 3">
    <name type="scientific">Glycomyces sambucus</name>
    <dbReference type="NCBI Taxonomy" id="380244"/>
    <lineage>
        <taxon>Bacteria</taxon>
        <taxon>Bacillati</taxon>
        <taxon>Actinomycetota</taxon>
        <taxon>Actinomycetes</taxon>
        <taxon>Glycomycetales</taxon>
        <taxon>Glycomycetaceae</taxon>
        <taxon>Glycomyces</taxon>
    </lineage>
</organism>
<dbReference type="GO" id="GO:0080032">
    <property type="term" value="F:methyl jasmonate esterase activity"/>
    <property type="evidence" value="ECO:0007669"/>
    <property type="project" value="TreeGrafter"/>
</dbReference>
<accession>A0A1G9LX40</accession>
<dbReference type="PANTHER" id="PTHR10992:SF1086">
    <property type="entry name" value="AB HYDROLASE-1 DOMAIN-CONTAINING PROTEIN"/>
    <property type="match status" value="1"/>
</dbReference>
<feature type="domain" description="AB hydrolase-1" evidence="1">
    <location>
        <begin position="7"/>
        <end position="275"/>
    </location>
</feature>
<dbReference type="EMBL" id="FNGF01000008">
    <property type="protein sequence ID" value="SDL66538.1"/>
    <property type="molecule type" value="Genomic_DNA"/>
</dbReference>
<dbReference type="SUPFAM" id="SSF53474">
    <property type="entry name" value="alpha/beta-Hydrolases"/>
    <property type="match status" value="1"/>
</dbReference>
<dbReference type="InterPro" id="IPR000073">
    <property type="entry name" value="AB_hydrolase_1"/>
</dbReference>
<dbReference type="OrthoDB" id="3827413at2"/>
<keyword evidence="3" id="KW-1185">Reference proteome</keyword>
<keyword evidence="2" id="KW-0378">Hydrolase</keyword>
<dbReference type="Proteomes" id="UP000198662">
    <property type="component" value="Unassembled WGS sequence"/>
</dbReference>
<dbReference type="RefSeq" id="WP_091053894.1">
    <property type="nucleotide sequence ID" value="NZ_FNGF01000008.1"/>
</dbReference>
<dbReference type="Pfam" id="PF12697">
    <property type="entry name" value="Abhydrolase_6"/>
    <property type="match status" value="1"/>
</dbReference>
<evidence type="ECO:0000313" key="3">
    <source>
        <dbReference type="Proteomes" id="UP000198662"/>
    </source>
</evidence>
<dbReference type="STRING" id="380244.SAMN05216298_4703"/>
<dbReference type="Gene3D" id="3.40.50.1820">
    <property type="entry name" value="alpha/beta hydrolase"/>
    <property type="match status" value="1"/>
</dbReference>
<reference evidence="3" key="1">
    <citation type="submission" date="2016-10" db="EMBL/GenBank/DDBJ databases">
        <authorList>
            <person name="Varghese N."/>
            <person name="Submissions S."/>
        </authorList>
    </citation>
    <scope>NUCLEOTIDE SEQUENCE [LARGE SCALE GENOMIC DNA]</scope>
    <source>
        <strain evidence="3">CGMCC 4.3147</strain>
    </source>
</reference>
<evidence type="ECO:0000313" key="2">
    <source>
        <dbReference type="EMBL" id="SDL66538.1"/>
    </source>
</evidence>
<dbReference type="GO" id="GO:0080030">
    <property type="term" value="F:methyl indole-3-acetate esterase activity"/>
    <property type="evidence" value="ECO:0007669"/>
    <property type="project" value="TreeGrafter"/>
</dbReference>